<dbReference type="PROSITE" id="PS00358">
    <property type="entry name" value="RIBOSOMAL_L5"/>
    <property type="match status" value="1"/>
</dbReference>
<dbReference type="Proteomes" id="UP001642464">
    <property type="component" value="Unassembled WGS sequence"/>
</dbReference>
<dbReference type="PIRSF" id="PIRSF002161">
    <property type="entry name" value="Ribosomal_L5"/>
    <property type="match status" value="1"/>
</dbReference>
<organism evidence="7 8">
    <name type="scientific">Durusdinium trenchii</name>
    <dbReference type="NCBI Taxonomy" id="1381693"/>
    <lineage>
        <taxon>Eukaryota</taxon>
        <taxon>Sar</taxon>
        <taxon>Alveolata</taxon>
        <taxon>Dinophyceae</taxon>
        <taxon>Suessiales</taxon>
        <taxon>Symbiodiniaceae</taxon>
        <taxon>Durusdinium</taxon>
    </lineage>
</organism>
<dbReference type="GO" id="GO:0005840">
    <property type="term" value="C:ribosome"/>
    <property type="evidence" value="ECO:0007669"/>
    <property type="project" value="UniProtKB-KW"/>
</dbReference>
<dbReference type="InterPro" id="IPR031310">
    <property type="entry name" value="Ribosomal_uL5_N"/>
</dbReference>
<reference evidence="7 8" key="1">
    <citation type="submission" date="2024-02" db="EMBL/GenBank/DDBJ databases">
        <authorList>
            <person name="Chen Y."/>
            <person name="Shah S."/>
            <person name="Dougan E. K."/>
            <person name="Thang M."/>
            <person name="Chan C."/>
        </authorList>
    </citation>
    <scope>NUCLEOTIDE SEQUENCE [LARGE SCALE GENOMIC DNA]</scope>
</reference>
<dbReference type="NCBIfam" id="NF003258">
    <property type="entry name" value="PRK04219.1"/>
    <property type="match status" value="1"/>
</dbReference>
<dbReference type="EMBL" id="CAXAMM010042596">
    <property type="protein sequence ID" value="CAK9105686.1"/>
    <property type="molecule type" value="Genomic_DNA"/>
</dbReference>
<protein>
    <submittedName>
        <fullName evidence="7">60S ribosomal protein L11</fullName>
    </submittedName>
</protein>
<dbReference type="Pfam" id="PF00281">
    <property type="entry name" value="Ribosomal_L5"/>
    <property type="match status" value="1"/>
</dbReference>
<comment type="similarity">
    <text evidence="1 4">Belongs to the universal ribosomal protein uL5 family.</text>
</comment>
<gene>
    <name evidence="7" type="ORF">SCF082_LOCUS49252</name>
</gene>
<dbReference type="InterPro" id="IPR022803">
    <property type="entry name" value="Ribosomal_uL5_dom_sf"/>
</dbReference>
<keyword evidence="3 4" id="KW-0687">Ribonucleoprotein</keyword>
<evidence type="ECO:0000256" key="1">
    <source>
        <dbReference type="ARBA" id="ARBA00008553"/>
    </source>
</evidence>
<dbReference type="PANTHER" id="PTHR11994">
    <property type="entry name" value="60S RIBOSOMAL PROTEIN L11-RELATED"/>
    <property type="match status" value="1"/>
</dbReference>
<comment type="caution">
    <text evidence="7">The sequence shown here is derived from an EMBL/GenBank/DDBJ whole genome shotgun (WGS) entry which is preliminary data.</text>
</comment>
<keyword evidence="8" id="KW-1185">Reference proteome</keyword>
<evidence type="ECO:0000259" key="5">
    <source>
        <dbReference type="Pfam" id="PF00281"/>
    </source>
</evidence>
<feature type="domain" description="Large ribosomal subunit protein uL5 N-terminal" evidence="5">
    <location>
        <begin position="1"/>
        <end position="52"/>
    </location>
</feature>
<evidence type="ECO:0000256" key="3">
    <source>
        <dbReference type="ARBA" id="ARBA00023274"/>
    </source>
</evidence>
<dbReference type="InterPro" id="IPR031309">
    <property type="entry name" value="Ribosomal_uL5_C"/>
</dbReference>
<evidence type="ECO:0000313" key="7">
    <source>
        <dbReference type="EMBL" id="CAK9105686.1"/>
    </source>
</evidence>
<dbReference type="InterPro" id="IPR020929">
    <property type="entry name" value="Ribosomal_uL5_CS"/>
</dbReference>
<name>A0ABP0S013_9DINO</name>
<dbReference type="InterPro" id="IPR057266">
    <property type="entry name" value="Ribosomal_uL5_euk/arc-type"/>
</dbReference>
<dbReference type="Pfam" id="PF00673">
    <property type="entry name" value="Ribosomal_L5_C"/>
    <property type="match status" value="1"/>
</dbReference>
<evidence type="ECO:0000313" key="8">
    <source>
        <dbReference type="Proteomes" id="UP001642464"/>
    </source>
</evidence>
<evidence type="ECO:0000259" key="6">
    <source>
        <dbReference type="Pfam" id="PF00673"/>
    </source>
</evidence>
<dbReference type="SUPFAM" id="SSF55282">
    <property type="entry name" value="RL5-like"/>
    <property type="match status" value="1"/>
</dbReference>
<sequence>MRQIRVEKLVLNISVGESGDRLTRAAKVLEQLTEQQPVFSKARMTIRQWSVRRNEKIACHVTVRGEKAEDGDGDVWGALKRHEILEKGLKVKEYELRKKNFARNGSFGFGITEHIDLGIKYDPGTGIYGMDFYVHLSRPGSRVKNRKLKVGKVGASHKLKKEDGMKWFQTKYDGILLN</sequence>
<evidence type="ECO:0000256" key="4">
    <source>
        <dbReference type="RuleBase" id="RU003930"/>
    </source>
</evidence>
<evidence type="ECO:0000256" key="2">
    <source>
        <dbReference type="ARBA" id="ARBA00022980"/>
    </source>
</evidence>
<proteinExistence type="inferred from homology"/>
<feature type="domain" description="Large ribosomal subunit protein uL5 C-terminal" evidence="6">
    <location>
        <begin position="82"/>
        <end position="167"/>
    </location>
</feature>
<accession>A0ABP0S013</accession>
<keyword evidence="2 4" id="KW-0689">Ribosomal protein</keyword>
<dbReference type="Gene3D" id="3.30.1440.10">
    <property type="match status" value="1"/>
</dbReference>
<dbReference type="InterPro" id="IPR002132">
    <property type="entry name" value="Ribosomal_uL5"/>
</dbReference>